<gene>
    <name evidence="1" type="ORF">SDC9_105439</name>
</gene>
<organism evidence="1">
    <name type="scientific">bioreactor metagenome</name>
    <dbReference type="NCBI Taxonomy" id="1076179"/>
    <lineage>
        <taxon>unclassified sequences</taxon>
        <taxon>metagenomes</taxon>
        <taxon>ecological metagenomes</taxon>
    </lineage>
</organism>
<accession>A0A645AZL1</accession>
<reference evidence="1" key="1">
    <citation type="submission" date="2019-08" db="EMBL/GenBank/DDBJ databases">
        <authorList>
            <person name="Kucharzyk K."/>
            <person name="Murdoch R.W."/>
            <person name="Higgins S."/>
            <person name="Loffler F."/>
        </authorList>
    </citation>
    <scope>NUCLEOTIDE SEQUENCE</scope>
</reference>
<protein>
    <submittedName>
        <fullName evidence="1">Uncharacterized protein</fullName>
    </submittedName>
</protein>
<name>A0A645AZL1_9ZZZZ</name>
<dbReference type="EMBL" id="VSSQ01016855">
    <property type="protein sequence ID" value="MPM58607.1"/>
    <property type="molecule type" value="Genomic_DNA"/>
</dbReference>
<dbReference type="AlphaFoldDB" id="A0A645AZL1"/>
<sequence>MKLIAKQDISQKRSYEYEIFLENTNNKIYHAKFNSRKDWIMKQLYISNSDNSLIYEIKQEDNTVPKIIFNFLKKISPIPADRCKFYIYKLGERIGYILSTTKHGIHIEAVINGAKYEAWNLYNNYISVYENDKQIALIERERVNSYADIYYINCNDDVSKEVIIILNLITDIECFTFAHHKEPEYYKVIHIASPRKFDKNWLPNQDK</sequence>
<evidence type="ECO:0000313" key="1">
    <source>
        <dbReference type="EMBL" id="MPM58607.1"/>
    </source>
</evidence>
<comment type="caution">
    <text evidence="1">The sequence shown here is derived from an EMBL/GenBank/DDBJ whole genome shotgun (WGS) entry which is preliminary data.</text>
</comment>
<proteinExistence type="predicted"/>